<dbReference type="Gene3D" id="1.10.1740.10">
    <property type="match status" value="1"/>
</dbReference>
<evidence type="ECO:0000313" key="7">
    <source>
        <dbReference type="EMBL" id="MCW3789571.1"/>
    </source>
</evidence>
<feature type="domain" description="RNA polymerase sigma factor 70 region 4 type 2" evidence="6">
    <location>
        <begin position="120"/>
        <end position="169"/>
    </location>
</feature>
<keyword evidence="8" id="KW-1185">Reference proteome</keyword>
<dbReference type="NCBIfam" id="TIGR02937">
    <property type="entry name" value="sigma70-ECF"/>
    <property type="match status" value="1"/>
</dbReference>
<organism evidence="7 8">
    <name type="scientific">Plebeiibacterium sediminum</name>
    <dbReference type="NCBI Taxonomy" id="2992112"/>
    <lineage>
        <taxon>Bacteria</taxon>
        <taxon>Pseudomonadati</taxon>
        <taxon>Bacteroidota</taxon>
        <taxon>Bacteroidia</taxon>
        <taxon>Marinilabiliales</taxon>
        <taxon>Marinilabiliaceae</taxon>
        <taxon>Plebeiibacterium</taxon>
    </lineage>
</organism>
<gene>
    <name evidence="7" type="ORF">OM075_24135</name>
</gene>
<name>A0AAE3SHL7_9BACT</name>
<comment type="similarity">
    <text evidence="1">Belongs to the sigma-70 factor family. ECF subfamily.</text>
</comment>
<evidence type="ECO:0000256" key="2">
    <source>
        <dbReference type="ARBA" id="ARBA00023015"/>
    </source>
</evidence>
<dbReference type="InterPro" id="IPR039425">
    <property type="entry name" value="RNA_pol_sigma-70-like"/>
</dbReference>
<keyword evidence="4" id="KW-0804">Transcription</keyword>
<dbReference type="RefSeq" id="WP_301193119.1">
    <property type="nucleotide sequence ID" value="NZ_JAPDPJ010000129.1"/>
</dbReference>
<comment type="caution">
    <text evidence="7">The sequence shown here is derived from an EMBL/GenBank/DDBJ whole genome shotgun (WGS) entry which is preliminary data.</text>
</comment>
<accession>A0AAE3SHL7</accession>
<reference evidence="7" key="1">
    <citation type="submission" date="2022-10" db="EMBL/GenBank/DDBJ databases">
        <authorList>
            <person name="Yu W.X."/>
        </authorList>
    </citation>
    <scope>NUCLEOTIDE SEQUENCE</scope>
    <source>
        <strain evidence="7">AAT</strain>
    </source>
</reference>
<dbReference type="InterPro" id="IPR013325">
    <property type="entry name" value="RNA_pol_sigma_r2"/>
</dbReference>
<dbReference type="InterPro" id="IPR013324">
    <property type="entry name" value="RNA_pol_sigma_r3/r4-like"/>
</dbReference>
<protein>
    <submittedName>
        <fullName evidence="7">RNA polymerase sigma-70 factor</fullName>
    </submittedName>
</protein>
<dbReference type="EMBL" id="JAPDPJ010000129">
    <property type="protein sequence ID" value="MCW3789571.1"/>
    <property type="molecule type" value="Genomic_DNA"/>
</dbReference>
<dbReference type="InterPro" id="IPR000792">
    <property type="entry name" value="Tscrpt_reg_LuxR_C"/>
</dbReference>
<evidence type="ECO:0000259" key="5">
    <source>
        <dbReference type="Pfam" id="PF04542"/>
    </source>
</evidence>
<feature type="domain" description="RNA polymerase sigma-70 region 2" evidence="5">
    <location>
        <begin position="21"/>
        <end position="81"/>
    </location>
</feature>
<evidence type="ECO:0000256" key="4">
    <source>
        <dbReference type="ARBA" id="ARBA00023163"/>
    </source>
</evidence>
<dbReference type="PANTHER" id="PTHR43133:SF46">
    <property type="entry name" value="RNA POLYMERASE SIGMA-70 FACTOR ECF SUBFAMILY"/>
    <property type="match status" value="1"/>
</dbReference>
<proteinExistence type="inferred from homology"/>
<dbReference type="NCBIfam" id="TIGR02985">
    <property type="entry name" value="Sig70_bacteroi1"/>
    <property type="match status" value="1"/>
</dbReference>
<dbReference type="InterPro" id="IPR014284">
    <property type="entry name" value="RNA_pol_sigma-70_dom"/>
</dbReference>
<dbReference type="InterPro" id="IPR036388">
    <property type="entry name" value="WH-like_DNA-bd_sf"/>
</dbReference>
<dbReference type="GO" id="GO:0016987">
    <property type="term" value="F:sigma factor activity"/>
    <property type="evidence" value="ECO:0007669"/>
    <property type="project" value="UniProtKB-KW"/>
</dbReference>
<dbReference type="SUPFAM" id="SSF88659">
    <property type="entry name" value="Sigma3 and sigma4 domains of RNA polymerase sigma factors"/>
    <property type="match status" value="1"/>
</dbReference>
<dbReference type="PANTHER" id="PTHR43133">
    <property type="entry name" value="RNA POLYMERASE ECF-TYPE SIGMA FACTO"/>
    <property type="match status" value="1"/>
</dbReference>
<dbReference type="AlphaFoldDB" id="A0AAE3SHL7"/>
<evidence type="ECO:0000256" key="1">
    <source>
        <dbReference type="ARBA" id="ARBA00010641"/>
    </source>
</evidence>
<sequence length="187" mass="22281">MIEKELVLRIKSGDEQAFELLYRKYFRRLCAFANKYLNDYEATQEVVQDVFFTIWEKRENLDSNKAILSFLFQSTKNKSLHILEHSKVEEKYQEVIKYAYSQGEFFDVQDSLLAKELESKLGEIIESLPEQCRKVFLLSRQEGKKYKEIAEELHISEKTVETHMNRALKVFRKELKDYLSIVLFAMI</sequence>
<dbReference type="InterPro" id="IPR014327">
    <property type="entry name" value="RNA_pol_sigma70_bacteroid"/>
</dbReference>
<keyword evidence="2" id="KW-0805">Transcription regulation</keyword>
<dbReference type="GO" id="GO:0003677">
    <property type="term" value="F:DNA binding"/>
    <property type="evidence" value="ECO:0007669"/>
    <property type="project" value="InterPro"/>
</dbReference>
<dbReference type="GO" id="GO:0006352">
    <property type="term" value="P:DNA-templated transcription initiation"/>
    <property type="evidence" value="ECO:0007669"/>
    <property type="project" value="InterPro"/>
</dbReference>
<dbReference type="PRINTS" id="PR00038">
    <property type="entry name" value="HTHLUXR"/>
</dbReference>
<dbReference type="SUPFAM" id="SSF88946">
    <property type="entry name" value="Sigma2 domain of RNA polymerase sigma factors"/>
    <property type="match status" value="1"/>
</dbReference>
<dbReference type="CDD" id="cd06171">
    <property type="entry name" value="Sigma70_r4"/>
    <property type="match status" value="1"/>
</dbReference>
<evidence type="ECO:0000256" key="3">
    <source>
        <dbReference type="ARBA" id="ARBA00023082"/>
    </source>
</evidence>
<dbReference type="InterPro" id="IPR013249">
    <property type="entry name" value="RNA_pol_sigma70_r4_t2"/>
</dbReference>
<evidence type="ECO:0000313" key="8">
    <source>
        <dbReference type="Proteomes" id="UP001209229"/>
    </source>
</evidence>
<keyword evidence="3" id="KW-0731">Sigma factor</keyword>
<dbReference type="Pfam" id="PF04542">
    <property type="entry name" value="Sigma70_r2"/>
    <property type="match status" value="1"/>
</dbReference>
<dbReference type="Pfam" id="PF08281">
    <property type="entry name" value="Sigma70_r4_2"/>
    <property type="match status" value="1"/>
</dbReference>
<evidence type="ECO:0000259" key="6">
    <source>
        <dbReference type="Pfam" id="PF08281"/>
    </source>
</evidence>
<dbReference type="Proteomes" id="UP001209229">
    <property type="component" value="Unassembled WGS sequence"/>
</dbReference>
<dbReference type="Gene3D" id="1.10.10.10">
    <property type="entry name" value="Winged helix-like DNA-binding domain superfamily/Winged helix DNA-binding domain"/>
    <property type="match status" value="1"/>
</dbReference>
<dbReference type="InterPro" id="IPR007627">
    <property type="entry name" value="RNA_pol_sigma70_r2"/>
</dbReference>